<protein>
    <submittedName>
        <fullName evidence="1">Uncharacterized protein</fullName>
    </submittedName>
</protein>
<sequence length="71" mass="7809">MVAKRAKIALSDFCSSFRLLSVFAARLFVSCRYGEQGWGRGVYGGKGARVRAEAWHTRRSWAAAALGLARC</sequence>
<dbReference type="EMBL" id="CM017634">
    <property type="protein sequence ID" value="TYH37206.1"/>
    <property type="molecule type" value="Genomic_DNA"/>
</dbReference>
<name>A0A5D2I5M0_GOSTO</name>
<accession>A0A5D2I5M0</accession>
<gene>
    <name evidence="1" type="ORF">ES332_D12G023600v1</name>
</gene>
<evidence type="ECO:0000313" key="2">
    <source>
        <dbReference type="Proteomes" id="UP000322667"/>
    </source>
</evidence>
<proteinExistence type="predicted"/>
<dbReference type="AlphaFoldDB" id="A0A5D2I5M0"/>
<keyword evidence="2" id="KW-1185">Reference proteome</keyword>
<dbReference type="Proteomes" id="UP000322667">
    <property type="component" value="Chromosome D12"/>
</dbReference>
<evidence type="ECO:0000313" key="1">
    <source>
        <dbReference type="EMBL" id="TYH37206.1"/>
    </source>
</evidence>
<organism evidence="1 2">
    <name type="scientific">Gossypium tomentosum</name>
    <name type="common">Hawaiian cotton</name>
    <name type="synonym">Gossypium sandvicense</name>
    <dbReference type="NCBI Taxonomy" id="34277"/>
    <lineage>
        <taxon>Eukaryota</taxon>
        <taxon>Viridiplantae</taxon>
        <taxon>Streptophyta</taxon>
        <taxon>Embryophyta</taxon>
        <taxon>Tracheophyta</taxon>
        <taxon>Spermatophyta</taxon>
        <taxon>Magnoliopsida</taxon>
        <taxon>eudicotyledons</taxon>
        <taxon>Gunneridae</taxon>
        <taxon>Pentapetalae</taxon>
        <taxon>rosids</taxon>
        <taxon>malvids</taxon>
        <taxon>Malvales</taxon>
        <taxon>Malvaceae</taxon>
        <taxon>Malvoideae</taxon>
        <taxon>Gossypium</taxon>
    </lineage>
</organism>
<reference evidence="1 2" key="1">
    <citation type="submission" date="2019-07" db="EMBL/GenBank/DDBJ databases">
        <title>WGS assembly of Gossypium tomentosum.</title>
        <authorList>
            <person name="Chen Z.J."/>
            <person name="Sreedasyam A."/>
            <person name="Ando A."/>
            <person name="Song Q."/>
            <person name="De L."/>
            <person name="Hulse-Kemp A."/>
            <person name="Ding M."/>
            <person name="Ye W."/>
            <person name="Kirkbride R."/>
            <person name="Jenkins J."/>
            <person name="Plott C."/>
            <person name="Lovell J."/>
            <person name="Lin Y.-M."/>
            <person name="Vaughn R."/>
            <person name="Liu B."/>
            <person name="Li W."/>
            <person name="Simpson S."/>
            <person name="Scheffler B."/>
            <person name="Saski C."/>
            <person name="Grover C."/>
            <person name="Hu G."/>
            <person name="Conover J."/>
            <person name="Carlson J."/>
            <person name="Shu S."/>
            <person name="Boston L."/>
            <person name="Williams M."/>
            <person name="Peterson D."/>
            <person name="Mcgee K."/>
            <person name="Jones D."/>
            <person name="Wendel J."/>
            <person name="Stelly D."/>
            <person name="Grimwood J."/>
            <person name="Schmutz J."/>
        </authorList>
    </citation>
    <scope>NUCLEOTIDE SEQUENCE [LARGE SCALE GENOMIC DNA]</scope>
    <source>
        <strain evidence="1">7179.01</strain>
    </source>
</reference>